<comment type="caution">
    <text evidence="1">The sequence shown here is derived from an EMBL/GenBank/DDBJ whole genome shotgun (WGS) entry which is preliminary data.</text>
</comment>
<evidence type="ECO:0000313" key="1">
    <source>
        <dbReference type="EMBL" id="OMP10470.1"/>
    </source>
</evidence>
<proteinExistence type="predicted"/>
<keyword evidence="2" id="KW-1185">Reference proteome</keyword>
<dbReference type="EMBL" id="AWUE01011792">
    <property type="protein sequence ID" value="OMP10470.1"/>
    <property type="molecule type" value="Genomic_DNA"/>
</dbReference>
<organism evidence="1 2">
    <name type="scientific">Corchorus olitorius</name>
    <dbReference type="NCBI Taxonomy" id="93759"/>
    <lineage>
        <taxon>Eukaryota</taxon>
        <taxon>Viridiplantae</taxon>
        <taxon>Streptophyta</taxon>
        <taxon>Embryophyta</taxon>
        <taxon>Tracheophyta</taxon>
        <taxon>Spermatophyta</taxon>
        <taxon>Magnoliopsida</taxon>
        <taxon>eudicotyledons</taxon>
        <taxon>Gunneridae</taxon>
        <taxon>Pentapetalae</taxon>
        <taxon>rosids</taxon>
        <taxon>malvids</taxon>
        <taxon>Malvales</taxon>
        <taxon>Malvaceae</taxon>
        <taxon>Grewioideae</taxon>
        <taxon>Apeibeae</taxon>
        <taxon>Corchorus</taxon>
    </lineage>
</organism>
<dbReference type="Proteomes" id="UP000187203">
    <property type="component" value="Unassembled WGS sequence"/>
</dbReference>
<name>A0A1R3KTR0_9ROSI</name>
<reference evidence="2" key="1">
    <citation type="submission" date="2013-09" db="EMBL/GenBank/DDBJ databases">
        <title>Corchorus olitorius genome sequencing.</title>
        <authorList>
            <person name="Alam M."/>
            <person name="Haque M.S."/>
            <person name="Islam M.S."/>
            <person name="Emdad E.M."/>
            <person name="Islam M.M."/>
            <person name="Ahmed B."/>
            <person name="Halim A."/>
            <person name="Hossen Q.M.M."/>
            <person name="Hossain M.Z."/>
            <person name="Ahmed R."/>
            <person name="Khan M.M."/>
            <person name="Islam R."/>
            <person name="Rashid M.M."/>
            <person name="Khan S.A."/>
            <person name="Rahman M.S."/>
            <person name="Alam M."/>
            <person name="Yahiya A.S."/>
            <person name="Khan M.S."/>
            <person name="Azam M.S."/>
            <person name="Haque T."/>
            <person name="Lashkar M.Z.H."/>
            <person name="Akhand A.I."/>
            <person name="Morshed G."/>
            <person name="Roy S."/>
            <person name="Uddin K.S."/>
            <person name="Rabeya T."/>
            <person name="Hossain A.S."/>
            <person name="Chowdhury A."/>
            <person name="Snigdha A.R."/>
            <person name="Mortoza M.S."/>
            <person name="Matin S.A."/>
            <person name="Hoque S.M.E."/>
            <person name="Islam M.K."/>
            <person name="Roy D.K."/>
            <person name="Haider R."/>
            <person name="Moosa M.M."/>
            <person name="Elias S.M."/>
            <person name="Hasan A.M."/>
            <person name="Jahan S."/>
            <person name="Shafiuddin M."/>
            <person name="Mahmood N."/>
            <person name="Shommy N.S."/>
        </authorList>
    </citation>
    <scope>NUCLEOTIDE SEQUENCE [LARGE SCALE GENOMIC DNA]</scope>
    <source>
        <strain evidence="2">cv. O-4</strain>
    </source>
</reference>
<protein>
    <submittedName>
        <fullName evidence="1">Amino acid permease-associated region</fullName>
    </submittedName>
</protein>
<evidence type="ECO:0000313" key="2">
    <source>
        <dbReference type="Proteomes" id="UP000187203"/>
    </source>
</evidence>
<accession>A0A1R3KTR0</accession>
<dbReference type="AlphaFoldDB" id="A0A1R3KTR0"/>
<gene>
    <name evidence="1" type="ORF">COLO4_04484</name>
</gene>
<sequence length="93" mass="10794">MPGRKKITLELKAKEMERRTAPESTAREERRLKDKGLFPARIVDRSIGRYLTSLVEEEDAEAEVPGWKLFMFRLLKVESNEWAKVESEAGTRT</sequence>